<gene>
    <name evidence="2" type="ORF">JGU71_11400</name>
</gene>
<evidence type="ECO:0000313" key="3">
    <source>
        <dbReference type="Proteomes" id="UP000655868"/>
    </source>
</evidence>
<sequence>MNRPIVGIDRAVLLVVALALLVLGALLLLWRGGVEIARDVFAHADRRWYQLAPQQVWWDWVIAGVAVGALILGVWLLLANLRRHRLGSVEVDGTDELGTLTVNTGQVGNAVATMIAQHPAIQSASARAIVDRGRRTLRITVVAEPDVSLDHIRRIAANSLRDVDIALAGANVVTQLFVRYLPARHN</sequence>
<organism evidence="2 3">
    <name type="scientific">Antrihabitans stalagmiti</name>
    <dbReference type="NCBI Taxonomy" id="2799499"/>
    <lineage>
        <taxon>Bacteria</taxon>
        <taxon>Bacillati</taxon>
        <taxon>Actinomycetota</taxon>
        <taxon>Actinomycetes</taxon>
        <taxon>Mycobacteriales</taxon>
        <taxon>Nocardiaceae</taxon>
        <taxon>Antrihabitans</taxon>
    </lineage>
</organism>
<keyword evidence="1" id="KW-0812">Transmembrane</keyword>
<comment type="caution">
    <text evidence="2">The sequence shown here is derived from an EMBL/GenBank/DDBJ whole genome shotgun (WGS) entry which is preliminary data.</text>
</comment>
<accession>A0A934NQJ2</accession>
<dbReference type="RefSeq" id="WP_199704238.1">
    <property type="nucleotide sequence ID" value="NZ_JAEMNV010000003.1"/>
</dbReference>
<keyword evidence="1" id="KW-0472">Membrane</keyword>
<dbReference type="Proteomes" id="UP000655868">
    <property type="component" value="Unassembled WGS sequence"/>
</dbReference>
<dbReference type="AlphaFoldDB" id="A0A934NQJ2"/>
<proteinExistence type="predicted"/>
<evidence type="ECO:0000256" key="1">
    <source>
        <dbReference type="SAM" id="Phobius"/>
    </source>
</evidence>
<name>A0A934NQJ2_9NOCA</name>
<dbReference type="EMBL" id="JAEMNV010000003">
    <property type="protein sequence ID" value="MBJ8339492.1"/>
    <property type="molecule type" value="Genomic_DNA"/>
</dbReference>
<feature type="transmembrane region" description="Helical" evidence="1">
    <location>
        <begin position="12"/>
        <end position="30"/>
    </location>
</feature>
<evidence type="ECO:0000313" key="2">
    <source>
        <dbReference type="EMBL" id="MBJ8339492.1"/>
    </source>
</evidence>
<reference evidence="2" key="1">
    <citation type="submission" date="2020-12" db="EMBL/GenBank/DDBJ databases">
        <title>Antrihabitans popcorni sp. nov. and Antrihabitans auranticaus sp. nov., isolated from a larva cave.</title>
        <authorList>
            <person name="Lee S.D."/>
            <person name="Kim I.S."/>
        </authorList>
    </citation>
    <scope>NUCLEOTIDE SEQUENCE</scope>
    <source>
        <strain evidence="2">YC3-6</strain>
    </source>
</reference>
<feature type="transmembrane region" description="Helical" evidence="1">
    <location>
        <begin position="57"/>
        <end position="78"/>
    </location>
</feature>
<keyword evidence="3" id="KW-1185">Reference proteome</keyword>
<keyword evidence="1" id="KW-1133">Transmembrane helix</keyword>
<protein>
    <recommendedName>
        <fullName evidence="4">Alkaline shock response membrane anchor protein AmaP</fullName>
    </recommendedName>
</protein>
<evidence type="ECO:0008006" key="4">
    <source>
        <dbReference type="Google" id="ProtNLM"/>
    </source>
</evidence>